<organism evidence="11 12">
    <name type="scientific">Empedobacter tilapiae</name>
    <dbReference type="NCBI Taxonomy" id="2491114"/>
    <lineage>
        <taxon>Bacteria</taxon>
        <taxon>Pseudomonadati</taxon>
        <taxon>Bacteroidota</taxon>
        <taxon>Flavobacteriia</taxon>
        <taxon>Flavobacteriales</taxon>
        <taxon>Weeksellaceae</taxon>
        <taxon>Empedobacter</taxon>
    </lineage>
</organism>
<keyword evidence="5 7" id="KW-0862">Zinc</keyword>
<dbReference type="OrthoDB" id="9804934at2"/>
<dbReference type="Pfam" id="PF07687">
    <property type="entry name" value="M20_dimer"/>
    <property type="match status" value="1"/>
</dbReference>
<protein>
    <recommendedName>
        <fullName evidence="7">Peptidase T</fullName>
        <ecNumber evidence="7">3.4.11.4</ecNumber>
    </recommendedName>
    <alternativeName>
        <fullName evidence="7">Aminotripeptidase</fullName>
        <shortName evidence="7">Tripeptidase</shortName>
    </alternativeName>
    <alternativeName>
        <fullName evidence="7">Tripeptide aminopeptidase</fullName>
    </alternativeName>
</protein>
<evidence type="ECO:0000313" key="11">
    <source>
        <dbReference type="EMBL" id="TGN24287.1"/>
    </source>
</evidence>
<dbReference type="InterPro" id="IPR002933">
    <property type="entry name" value="Peptidase_M20"/>
</dbReference>
<feature type="binding site" evidence="7 9">
    <location>
        <position position="179"/>
    </location>
    <ligand>
        <name>Zn(2+)</name>
        <dbReference type="ChEBI" id="CHEBI:29105"/>
        <label>2</label>
    </ligand>
</feature>
<reference evidence="11 12" key="1">
    <citation type="submission" date="2019-03" db="EMBL/GenBank/DDBJ databases">
        <title>Empedobacter tilapiae sp. nov., isolated from an intestine of Nile tilapia Oreochromis niloticus.</title>
        <authorList>
            <person name="Kim Y.-O."/>
            <person name="Yoon J.-H."/>
        </authorList>
    </citation>
    <scope>NUCLEOTIDE SEQUENCE [LARGE SCALE GENOMIC DNA]</scope>
    <source>
        <strain evidence="11 12">MRS2</strain>
    </source>
</reference>
<evidence type="ECO:0000256" key="6">
    <source>
        <dbReference type="ARBA" id="ARBA00023049"/>
    </source>
</evidence>
<dbReference type="HAMAP" id="MF_00550">
    <property type="entry name" value="Aminopeptidase_M20"/>
    <property type="match status" value="1"/>
</dbReference>
<evidence type="ECO:0000256" key="3">
    <source>
        <dbReference type="ARBA" id="ARBA00022723"/>
    </source>
</evidence>
<dbReference type="AlphaFoldDB" id="A0A4Z1B9S5"/>
<evidence type="ECO:0000256" key="4">
    <source>
        <dbReference type="ARBA" id="ARBA00022801"/>
    </source>
</evidence>
<sequence length="413" mass="46191">MQTEWREKLVTRFLKYVKTYTESEAFLDKFPSTDRQWDLANYLVEELKQIGLEDVSIDENGYVFGYVPSTVDHEVPTIGFVSHMDTSPDFSGENVQPQIWENYDGGDIKLNESMILSPNEFPELSQYKGQTIITTNGTTLLGADDKAGIAEIVTAAEYLIAHPEIKHGRIAIGFTPDEEVGRGADFFNVEKFGAEWGYTMDGSEIGELEYENFNAASGIVTIKGKSVHPGYAKDKMINASNIAMEFAAQLPSDEVPELTDGREGFFHLAKITGNVTEAKMVYIIRDHDMEQYEARKALFLQIAADIQERFDHEVIKAEVSDQYFNMIEKVKEKFQSVEIAEQALKDCGVTPNIKPIRGGTDGARLSFMGLPCPNIFAGGHNFHGPYEYVPVESMEKATEIIVRIAELTAEGTK</sequence>
<dbReference type="EC" id="3.4.11.4" evidence="7"/>
<feature type="binding site" evidence="7 9">
    <location>
        <position position="144"/>
    </location>
    <ligand>
        <name>Zn(2+)</name>
        <dbReference type="ChEBI" id="CHEBI:29105"/>
        <label>1</label>
    </ligand>
</feature>
<dbReference type="PROSITE" id="PS00759">
    <property type="entry name" value="ARGE_DAPE_CPG2_2"/>
    <property type="match status" value="1"/>
</dbReference>
<dbReference type="Pfam" id="PF01546">
    <property type="entry name" value="Peptidase_M20"/>
    <property type="match status" value="1"/>
</dbReference>
<dbReference type="GO" id="GO:0043171">
    <property type="term" value="P:peptide catabolic process"/>
    <property type="evidence" value="ECO:0007669"/>
    <property type="project" value="UniProtKB-UniRule"/>
</dbReference>
<evidence type="ECO:0000256" key="8">
    <source>
        <dbReference type="PIRSR" id="PIRSR037215-1"/>
    </source>
</evidence>
<dbReference type="RefSeq" id="WP_135836357.1">
    <property type="nucleotide sequence ID" value="NZ_CAUQWU010000012.1"/>
</dbReference>
<dbReference type="GO" id="GO:0008237">
    <property type="term" value="F:metallopeptidase activity"/>
    <property type="evidence" value="ECO:0007669"/>
    <property type="project" value="UniProtKB-KW"/>
</dbReference>
<dbReference type="PANTHER" id="PTHR42994:SF1">
    <property type="entry name" value="PEPTIDASE T"/>
    <property type="match status" value="1"/>
</dbReference>
<dbReference type="GO" id="GO:0008270">
    <property type="term" value="F:zinc ion binding"/>
    <property type="evidence" value="ECO:0007669"/>
    <property type="project" value="UniProtKB-UniRule"/>
</dbReference>
<dbReference type="CDD" id="cd03892">
    <property type="entry name" value="M20_peptT"/>
    <property type="match status" value="1"/>
</dbReference>
<evidence type="ECO:0000256" key="7">
    <source>
        <dbReference type="HAMAP-Rule" id="MF_00550"/>
    </source>
</evidence>
<comment type="function">
    <text evidence="7">Cleaves the N-terminal amino acid of tripeptides.</text>
</comment>
<dbReference type="SUPFAM" id="SSF55031">
    <property type="entry name" value="Bacterial exopeptidase dimerisation domain"/>
    <property type="match status" value="1"/>
</dbReference>
<comment type="caution">
    <text evidence="11">The sequence shown here is derived from an EMBL/GenBank/DDBJ whole genome shotgun (WGS) entry which is preliminary data.</text>
</comment>
<evidence type="ECO:0000259" key="10">
    <source>
        <dbReference type="Pfam" id="PF07687"/>
    </source>
</evidence>
<proteinExistence type="inferred from homology"/>
<feature type="binding site" evidence="7 9">
    <location>
        <position position="383"/>
    </location>
    <ligand>
        <name>Zn(2+)</name>
        <dbReference type="ChEBI" id="CHEBI:29105"/>
        <label>2</label>
    </ligand>
</feature>
<dbReference type="SUPFAM" id="SSF53187">
    <property type="entry name" value="Zn-dependent exopeptidases"/>
    <property type="match status" value="1"/>
</dbReference>
<feature type="active site" evidence="7 8">
    <location>
        <position position="85"/>
    </location>
</feature>
<feature type="binding site" evidence="7 9">
    <location>
        <position position="83"/>
    </location>
    <ligand>
        <name>Zn(2+)</name>
        <dbReference type="ChEBI" id="CHEBI:29105"/>
        <label>1</label>
    </ligand>
</feature>
<dbReference type="EMBL" id="SRPE01000010">
    <property type="protein sequence ID" value="TGN24287.1"/>
    <property type="molecule type" value="Genomic_DNA"/>
</dbReference>
<dbReference type="Gene3D" id="3.30.70.360">
    <property type="match status" value="1"/>
</dbReference>
<evidence type="ECO:0000256" key="2">
    <source>
        <dbReference type="ARBA" id="ARBA00022670"/>
    </source>
</evidence>
<dbReference type="InterPro" id="IPR001261">
    <property type="entry name" value="ArgE/DapE_CS"/>
</dbReference>
<comment type="cofactor">
    <cofactor evidence="7 9">
        <name>Zn(2+)</name>
        <dbReference type="ChEBI" id="CHEBI:29105"/>
    </cofactor>
    <text evidence="7 9">Binds 2 Zn(2+) ions per subunit.</text>
</comment>
<comment type="subcellular location">
    <subcellularLocation>
        <location evidence="7">Cytoplasm</location>
    </subcellularLocation>
</comment>
<keyword evidence="3 7" id="KW-0479">Metal-binding</keyword>
<keyword evidence="6 7" id="KW-0482">Metalloprotease</keyword>
<dbReference type="NCBIfam" id="TIGR01882">
    <property type="entry name" value="peptidase-T"/>
    <property type="match status" value="1"/>
</dbReference>
<keyword evidence="7 11" id="KW-0031">Aminopeptidase</keyword>
<dbReference type="NCBIfam" id="NF003976">
    <property type="entry name" value="PRK05469.1"/>
    <property type="match status" value="1"/>
</dbReference>
<accession>A0A4Z1B9S5</accession>
<dbReference type="PIRSF" id="PIRSF037215">
    <property type="entry name" value="Peptidase_M20B"/>
    <property type="match status" value="1"/>
</dbReference>
<dbReference type="Proteomes" id="UP000297998">
    <property type="component" value="Unassembled WGS sequence"/>
</dbReference>
<keyword evidence="2 7" id="KW-0645">Protease</keyword>
<comment type="similarity">
    <text evidence="1 7">Belongs to the peptidase M20B family.</text>
</comment>
<keyword evidence="7" id="KW-0963">Cytoplasm</keyword>
<evidence type="ECO:0000313" key="12">
    <source>
        <dbReference type="Proteomes" id="UP000297998"/>
    </source>
</evidence>
<comment type="catalytic activity">
    <reaction evidence="7">
        <text>Release of the N-terminal residue from a tripeptide.</text>
        <dbReference type="EC" id="3.4.11.4"/>
    </reaction>
</comment>
<dbReference type="InterPro" id="IPR036264">
    <property type="entry name" value="Bact_exopeptidase_dim_dom"/>
</dbReference>
<dbReference type="GO" id="GO:0006508">
    <property type="term" value="P:proteolysis"/>
    <property type="evidence" value="ECO:0007669"/>
    <property type="project" value="UniProtKB-UniRule"/>
</dbReference>
<dbReference type="PANTHER" id="PTHR42994">
    <property type="entry name" value="PEPTIDASE T"/>
    <property type="match status" value="1"/>
</dbReference>
<feature type="binding site" evidence="7 9">
    <location>
        <position position="144"/>
    </location>
    <ligand>
        <name>Zn(2+)</name>
        <dbReference type="ChEBI" id="CHEBI:29105"/>
        <label>2</label>
    </ligand>
</feature>
<dbReference type="PROSITE" id="PS00758">
    <property type="entry name" value="ARGE_DAPE_CPG2_1"/>
    <property type="match status" value="1"/>
</dbReference>
<dbReference type="NCBIfam" id="NF009920">
    <property type="entry name" value="PRK13381.1"/>
    <property type="match status" value="1"/>
</dbReference>
<keyword evidence="4 7" id="KW-0378">Hydrolase</keyword>
<keyword evidence="12" id="KW-1185">Reference proteome</keyword>
<dbReference type="GO" id="GO:0045148">
    <property type="term" value="F:tripeptide aminopeptidase activity"/>
    <property type="evidence" value="ECO:0007669"/>
    <property type="project" value="UniProtKB-UniRule"/>
</dbReference>
<name>A0A4Z1B9S5_9FLAO</name>
<dbReference type="GO" id="GO:0005737">
    <property type="term" value="C:cytoplasm"/>
    <property type="evidence" value="ECO:0007669"/>
    <property type="project" value="UniProtKB-SubCell"/>
</dbReference>
<evidence type="ECO:0000256" key="5">
    <source>
        <dbReference type="ARBA" id="ARBA00022833"/>
    </source>
</evidence>
<evidence type="ECO:0000256" key="1">
    <source>
        <dbReference type="ARBA" id="ARBA00009692"/>
    </source>
</evidence>
<feature type="active site" description="Proton acceptor" evidence="7 8">
    <location>
        <position position="178"/>
    </location>
</feature>
<dbReference type="InterPro" id="IPR011650">
    <property type="entry name" value="Peptidase_M20_dimer"/>
</dbReference>
<gene>
    <name evidence="7 11" type="primary">pepT</name>
    <name evidence="11" type="ORF">E4J94_13660</name>
</gene>
<dbReference type="Gene3D" id="3.40.630.10">
    <property type="entry name" value="Zn peptidases"/>
    <property type="match status" value="1"/>
</dbReference>
<feature type="domain" description="Peptidase M20 dimerisation" evidence="10">
    <location>
        <begin position="210"/>
        <end position="307"/>
    </location>
</feature>
<feature type="binding site" evidence="7 9">
    <location>
        <position position="201"/>
    </location>
    <ligand>
        <name>Zn(2+)</name>
        <dbReference type="ChEBI" id="CHEBI:29105"/>
        <label>1</label>
    </ligand>
</feature>
<evidence type="ECO:0000256" key="9">
    <source>
        <dbReference type="PIRSR" id="PIRSR037215-2"/>
    </source>
</evidence>
<dbReference type="InterPro" id="IPR010161">
    <property type="entry name" value="Peptidase_M20B"/>
</dbReference>